<keyword evidence="1" id="KW-0805">Transcription regulation</keyword>
<accession>A0A413CSH0</accession>
<dbReference type="Proteomes" id="UP000284651">
    <property type="component" value="Unassembled WGS sequence"/>
</dbReference>
<proteinExistence type="predicted"/>
<dbReference type="RefSeq" id="WP_118357534.1">
    <property type="nucleotide sequence ID" value="NZ_QSAT01000028.1"/>
</dbReference>
<dbReference type="PANTHER" id="PTHR30185:SF18">
    <property type="entry name" value="TRANSCRIPTIONAL REGULATOR MTLR"/>
    <property type="match status" value="1"/>
</dbReference>
<feature type="domain" description="Mga helix-turn-helix" evidence="3">
    <location>
        <begin position="99"/>
        <end position="168"/>
    </location>
</feature>
<dbReference type="AlphaFoldDB" id="A0A413CSH0"/>
<comment type="caution">
    <text evidence="5">The sequence shown here is derived from an EMBL/GenBank/DDBJ whole genome shotgun (WGS) entry which is preliminary data.</text>
</comment>
<evidence type="ECO:0000259" key="3">
    <source>
        <dbReference type="Pfam" id="PF05043"/>
    </source>
</evidence>
<evidence type="ECO:0000313" key="6">
    <source>
        <dbReference type="Proteomes" id="UP000284651"/>
    </source>
</evidence>
<dbReference type="Pfam" id="PF08279">
    <property type="entry name" value="HTH_11"/>
    <property type="match status" value="1"/>
</dbReference>
<dbReference type="InterPro" id="IPR050661">
    <property type="entry name" value="BglG_antiterminators"/>
</dbReference>
<dbReference type="Pfam" id="PF05043">
    <property type="entry name" value="Mga"/>
    <property type="match status" value="1"/>
</dbReference>
<dbReference type="InterPro" id="IPR036388">
    <property type="entry name" value="WH-like_DNA-bd_sf"/>
</dbReference>
<dbReference type="InterPro" id="IPR007737">
    <property type="entry name" value="Mga_HTH"/>
</dbReference>
<gene>
    <name evidence="5" type="ORF">DWV56_08665</name>
</gene>
<evidence type="ECO:0000256" key="1">
    <source>
        <dbReference type="ARBA" id="ARBA00023015"/>
    </source>
</evidence>
<reference evidence="5 6" key="1">
    <citation type="submission" date="2018-08" db="EMBL/GenBank/DDBJ databases">
        <title>A genome reference for cultivated species of the human gut microbiota.</title>
        <authorList>
            <person name="Zou Y."/>
            <person name="Xue W."/>
            <person name="Luo G."/>
        </authorList>
    </citation>
    <scope>NUCLEOTIDE SEQUENCE [LARGE SCALE GENOMIC DNA]</scope>
    <source>
        <strain evidence="5 6">AF10-31</strain>
    </source>
</reference>
<dbReference type="SUPFAM" id="SSF46785">
    <property type="entry name" value="Winged helix' DNA-binding domain"/>
    <property type="match status" value="1"/>
</dbReference>
<dbReference type="EMBL" id="QSAT01000028">
    <property type="protein sequence ID" value="RGW74031.1"/>
    <property type="molecule type" value="Genomic_DNA"/>
</dbReference>
<evidence type="ECO:0000259" key="4">
    <source>
        <dbReference type="Pfam" id="PF08279"/>
    </source>
</evidence>
<dbReference type="InterPro" id="IPR013196">
    <property type="entry name" value="HTH_11"/>
</dbReference>
<protein>
    <submittedName>
        <fullName evidence="5">HTH domain-containing protein</fullName>
    </submittedName>
</protein>
<name>A0A413CSH0_9FIRM</name>
<evidence type="ECO:0000256" key="2">
    <source>
        <dbReference type="ARBA" id="ARBA00023163"/>
    </source>
</evidence>
<dbReference type="PANTHER" id="PTHR30185">
    <property type="entry name" value="CRYPTIC BETA-GLUCOSIDE BGL OPERON ANTITERMINATOR"/>
    <property type="match status" value="1"/>
</dbReference>
<sequence>MNYNDLQIKILQFLRIHPTGATGKELARSFGVSLNTIRREFSVLYDILNEDSLELISRPSIGYQLVILDEEAARTFFQNLNVQSNNPLFDNNKSHNYKMNYIIRKLLTKNDYVPLIKIANELNYSESSVRRDLKLVEKELKHYSLTLKQRKNYGLYIEGSELNKRICLISQHKFFVNLPKEQQKLEPDFWSTFAMGDAKIRDCMIKIRKQLIGHPKLTFKLINFPIVFNYIPIIHSRHKYTKLIHVEAIQKTFLKNGGLIDISRELLLSISDVIDINEEEILAFAMILQAYRSVTDVLQLTNTEREFMRNVTQGLLDEVDQTIYISDIITSSEFDDLICILYGVMNKIIYSIEPDLEEYRTLNKVSPLIEDLCLACANYLEIYFHRTVSYKICLSFYYLFAIILKRKLTKLLDLKLAVLSTYGMQYGIYCKNTIQEEYFEYVSDVEVLEYSQVTEEKLKGFDYIVSDVRISMLPKTCKPIYCFLESQSYQYRRVKGLEDIIDSSLEEIKSQYMYFYNLESDDLDSIISEIRGLLNAEDSFDNKIKRRLHFGCEQNHAFTLYFSCSSSKIETGAYFFKLLNGLENTKVQQIVCVIYNRFDYKAINVLNKLLSL</sequence>
<feature type="domain" description="Helix-turn-helix type 11" evidence="4">
    <location>
        <begin position="7"/>
        <end position="64"/>
    </location>
</feature>
<dbReference type="Gene3D" id="1.10.10.10">
    <property type="entry name" value="Winged helix-like DNA-binding domain superfamily/Winged helix DNA-binding domain"/>
    <property type="match status" value="1"/>
</dbReference>
<evidence type="ECO:0000313" key="5">
    <source>
        <dbReference type="EMBL" id="RGW74031.1"/>
    </source>
</evidence>
<organism evidence="5 6">
    <name type="scientific">Holdemanella biformis</name>
    <dbReference type="NCBI Taxonomy" id="1735"/>
    <lineage>
        <taxon>Bacteria</taxon>
        <taxon>Bacillati</taxon>
        <taxon>Bacillota</taxon>
        <taxon>Erysipelotrichia</taxon>
        <taxon>Erysipelotrichales</taxon>
        <taxon>Erysipelotrichaceae</taxon>
        <taxon>Holdemanella</taxon>
    </lineage>
</organism>
<dbReference type="InterPro" id="IPR036390">
    <property type="entry name" value="WH_DNA-bd_sf"/>
</dbReference>
<keyword evidence="2" id="KW-0804">Transcription</keyword>